<dbReference type="OrthoDB" id="3268477at2"/>
<evidence type="ECO:0000313" key="2">
    <source>
        <dbReference type="EMBL" id="GEB50149.1"/>
    </source>
</evidence>
<gene>
    <name evidence="2" type="ORF">SCA03_27000</name>
</gene>
<dbReference type="EMBL" id="BJMM01000011">
    <property type="protein sequence ID" value="GEB50149.1"/>
    <property type="molecule type" value="Genomic_DNA"/>
</dbReference>
<proteinExistence type="predicted"/>
<name>A0A4Y3QYV6_STRCI</name>
<evidence type="ECO:0000313" key="3">
    <source>
        <dbReference type="Proteomes" id="UP000319210"/>
    </source>
</evidence>
<accession>A0A4Y3QYV6</accession>
<organism evidence="2 3">
    <name type="scientific">Streptomyces cacaoi</name>
    <dbReference type="NCBI Taxonomy" id="1898"/>
    <lineage>
        <taxon>Bacteria</taxon>
        <taxon>Bacillati</taxon>
        <taxon>Actinomycetota</taxon>
        <taxon>Actinomycetes</taxon>
        <taxon>Kitasatosporales</taxon>
        <taxon>Streptomycetaceae</taxon>
        <taxon>Streptomyces</taxon>
    </lineage>
</organism>
<dbReference type="AlphaFoldDB" id="A0A4Y3QYV6"/>
<feature type="region of interest" description="Disordered" evidence="1">
    <location>
        <begin position="1"/>
        <end position="90"/>
    </location>
</feature>
<evidence type="ECO:0000256" key="1">
    <source>
        <dbReference type="SAM" id="MobiDB-lite"/>
    </source>
</evidence>
<evidence type="ECO:0008006" key="4">
    <source>
        <dbReference type="Google" id="ProtNLM"/>
    </source>
</evidence>
<sequence length="90" mass="9587">MALFKRKTVGEPGDWFFNVDTGQVEEGPQSPGKHRLGPYGSREEAERALESARERTQQWENDPRWRDGGGAAGGGASGGGPSGGGEERGE</sequence>
<comment type="caution">
    <text evidence="2">The sequence shown here is derived from an EMBL/GenBank/DDBJ whole genome shotgun (WGS) entry which is preliminary data.</text>
</comment>
<dbReference type="RefSeq" id="WP_030880023.1">
    <property type="nucleotide sequence ID" value="NZ_BJMM01000011.1"/>
</dbReference>
<reference evidence="2 3" key="1">
    <citation type="submission" date="2019-06" db="EMBL/GenBank/DDBJ databases">
        <title>Whole genome shotgun sequence of Streptomyces cacaoi subsp. cacaoi NBRC 12748.</title>
        <authorList>
            <person name="Hosoyama A."/>
            <person name="Uohara A."/>
            <person name="Ohji S."/>
            <person name="Ichikawa N."/>
        </authorList>
    </citation>
    <scope>NUCLEOTIDE SEQUENCE [LARGE SCALE GENOMIC DNA]</scope>
    <source>
        <strain evidence="2 3">NBRC 12748</strain>
    </source>
</reference>
<feature type="compositionally biased region" description="Basic and acidic residues" evidence="1">
    <location>
        <begin position="41"/>
        <end position="67"/>
    </location>
</feature>
<protein>
    <recommendedName>
        <fullName evidence="4">SPOR domain-containing protein</fullName>
    </recommendedName>
</protein>
<dbReference type="Proteomes" id="UP000319210">
    <property type="component" value="Unassembled WGS sequence"/>
</dbReference>
<keyword evidence="3" id="KW-1185">Reference proteome</keyword>
<feature type="compositionally biased region" description="Gly residues" evidence="1">
    <location>
        <begin position="68"/>
        <end position="84"/>
    </location>
</feature>